<dbReference type="AlphaFoldDB" id="A0AAV5BWJ5"/>
<name>A0AAV5BWJ5_ELECO</name>
<evidence type="ECO:0000313" key="4">
    <source>
        <dbReference type="EMBL" id="GJM90322.1"/>
    </source>
</evidence>
<protein>
    <recommendedName>
        <fullName evidence="3">Knottins-like domain-containing protein</fullName>
    </recommendedName>
</protein>
<evidence type="ECO:0000313" key="5">
    <source>
        <dbReference type="Proteomes" id="UP001054889"/>
    </source>
</evidence>
<sequence>MASKAVLVASALVLALFFIASSGDGVEGWCITVPGPNIYVCLVSDGPRVCDAQCREVGYNGGGLCSNIGECLCAKCSTPEKPINRSAMKMLELKITASAVLVLLLLTAADQVQAGVIGGPECTVAHRSTTFKGVCGGGSTTAACVAACRHELYTEGHCFMDVSDPDHRVCMCTKPCPPPEPEKSARGKFVRFIN</sequence>
<keyword evidence="2" id="KW-0732">Signal</keyword>
<dbReference type="PANTHER" id="PTHR33147">
    <property type="entry name" value="DEFENSIN-LIKE PROTEIN 1"/>
    <property type="match status" value="1"/>
</dbReference>
<proteinExistence type="predicted"/>
<reference evidence="4" key="2">
    <citation type="submission" date="2021-12" db="EMBL/GenBank/DDBJ databases">
        <title>Resequencing data analysis of finger millet.</title>
        <authorList>
            <person name="Hatakeyama M."/>
            <person name="Aluri S."/>
            <person name="Balachadran M.T."/>
            <person name="Sivarajan S.R."/>
            <person name="Poveda L."/>
            <person name="Shimizu-Inatsugi R."/>
            <person name="Schlapbach R."/>
            <person name="Sreeman S.M."/>
            <person name="Shimizu K.K."/>
        </authorList>
    </citation>
    <scope>NUCLEOTIDE SEQUENCE</scope>
</reference>
<comment type="caution">
    <text evidence="4">The sequence shown here is derived from an EMBL/GenBank/DDBJ whole genome shotgun (WGS) entry which is preliminary data.</text>
</comment>
<dbReference type="Gene3D" id="3.30.30.10">
    <property type="entry name" value="Knottin, scorpion toxin-like"/>
    <property type="match status" value="1"/>
</dbReference>
<evidence type="ECO:0000256" key="2">
    <source>
        <dbReference type="SAM" id="SignalP"/>
    </source>
</evidence>
<keyword evidence="1" id="KW-1015">Disulfide bond</keyword>
<feature type="domain" description="Knottins-like" evidence="3">
    <location>
        <begin position="126"/>
        <end position="176"/>
    </location>
</feature>
<feature type="chain" id="PRO_5043921323" description="Knottins-like domain-containing protein" evidence="2">
    <location>
        <begin position="29"/>
        <end position="194"/>
    </location>
</feature>
<organism evidence="4 5">
    <name type="scientific">Eleusine coracana subsp. coracana</name>
    <dbReference type="NCBI Taxonomy" id="191504"/>
    <lineage>
        <taxon>Eukaryota</taxon>
        <taxon>Viridiplantae</taxon>
        <taxon>Streptophyta</taxon>
        <taxon>Embryophyta</taxon>
        <taxon>Tracheophyta</taxon>
        <taxon>Spermatophyta</taxon>
        <taxon>Magnoliopsida</taxon>
        <taxon>Liliopsida</taxon>
        <taxon>Poales</taxon>
        <taxon>Poaceae</taxon>
        <taxon>PACMAD clade</taxon>
        <taxon>Chloridoideae</taxon>
        <taxon>Cynodonteae</taxon>
        <taxon>Eleusininae</taxon>
        <taxon>Eleusine</taxon>
    </lineage>
</organism>
<reference evidence="4" key="1">
    <citation type="journal article" date="2018" name="DNA Res.">
        <title>Multiple hybrid de novo genome assembly of finger millet, an orphan allotetraploid crop.</title>
        <authorList>
            <person name="Hatakeyama M."/>
            <person name="Aluri S."/>
            <person name="Balachadran M.T."/>
            <person name="Sivarajan S.R."/>
            <person name="Patrignani A."/>
            <person name="Gruter S."/>
            <person name="Poveda L."/>
            <person name="Shimizu-Inatsugi R."/>
            <person name="Baeten J."/>
            <person name="Francoijs K.J."/>
            <person name="Nataraja K.N."/>
            <person name="Reddy Y.A.N."/>
            <person name="Phadnis S."/>
            <person name="Ravikumar R.L."/>
            <person name="Schlapbach R."/>
            <person name="Sreeman S.M."/>
            <person name="Shimizu K.K."/>
        </authorList>
    </citation>
    <scope>NUCLEOTIDE SEQUENCE</scope>
</reference>
<dbReference type="InterPro" id="IPR036574">
    <property type="entry name" value="Scorpion_toxin-like_sf"/>
</dbReference>
<dbReference type="EMBL" id="BQKI01000003">
    <property type="protein sequence ID" value="GJM90322.1"/>
    <property type="molecule type" value="Genomic_DNA"/>
</dbReference>
<evidence type="ECO:0000256" key="1">
    <source>
        <dbReference type="ARBA" id="ARBA00023157"/>
    </source>
</evidence>
<gene>
    <name evidence="4" type="primary">ga06589</name>
    <name evidence="4" type="ORF">PR202_ga06589</name>
</gene>
<dbReference type="PANTHER" id="PTHR33147:SF127">
    <property type="entry name" value="KNOTTIN SCORPION TOXIN-LIKE DOMAIN-CONTAINING PROTEIN"/>
    <property type="match status" value="1"/>
</dbReference>
<dbReference type="Pfam" id="PF00304">
    <property type="entry name" value="Gamma-thionin"/>
    <property type="match status" value="1"/>
</dbReference>
<evidence type="ECO:0000259" key="3">
    <source>
        <dbReference type="Pfam" id="PF00304"/>
    </source>
</evidence>
<feature type="signal peptide" evidence="2">
    <location>
        <begin position="1"/>
        <end position="28"/>
    </location>
</feature>
<dbReference type="InterPro" id="IPR003614">
    <property type="entry name" value="Knottins"/>
</dbReference>
<accession>A0AAV5BWJ5</accession>
<dbReference type="Proteomes" id="UP001054889">
    <property type="component" value="Unassembled WGS sequence"/>
</dbReference>
<keyword evidence="5" id="KW-1185">Reference proteome</keyword>
<dbReference type="GO" id="GO:0006952">
    <property type="term" value="P:defense response"/>
    <property type="evidence" value="ECO:0007669"/>
    <property type="project" value="TreeGrafter"/>
</dbReference>